<dbReference type="AlphaFoldDB" id="A0A2N4U458"/>
<dbReference type="Gene3D" id="1.10.340.30">
    <property type="entry name" value="Hypothetical protein, domain 2"/>
    <property type="match status" value="1"/>
</dbReference>
<dbReference type="PANTHER" id="PTHR43003:SF13">
    <property type="entry name" value="DNA-3-METHYLADENINE GLYCOSYLASE 2"/>
    <property type="match status" value="1"/>
</dbReference>
<sequence length="221" mass="23623">MVAKRPDNRLASEEALAQQLQSLLRLDPRLCQVHDIAGPFSPRISQPGFAGLARIVCGQQLSVASASAIWNRLQAQPGATTPEGFLALDEESICGVGLSRSKYRTLRGLAEVIVAGGLDFSAVEALGAEAAIAQLTSHKGIGPWTAEIYLMFCAGHPDIFPAGDLALQKAVGDAFGINPHPDRRALMAIAAKWAPHRATAALLFWRFYAARRNREGLALSS</sequence>
<keyword evidence="6" id="KW-0378">Hydrolase</keyword>
<comment type="caution">
    <text evidence="6">The sequence shown here is derived from an EMBL/GenBank/DDBJ whole genome shotgun (WGS) entry which is preliminary data.</text>
</comment>
<dbReference type="EC" id="3.2.2.21" evidence="2"/>
<dbReference type="InterPro" id="IPR051912">
    <property type="entry name" value="Alkylbase_DNA_Glycosylase/TA"/>
</dbReference>
<organism evidence="6 7">
    <name type="scientific">Pollutimonas subterranea</name>
    <dbReference type="NCBI Taxonomy" id="2045210"/>
    <lineage>
        <taxon>Bacteria</taxon>
        <taxon>Pseudomonadati</taxon>
        <taxon>Pseudomonadota</taxon>
        <taxon>Betaproteobacteria</taxon>
        <taxon>Burkholderiales</taxon>
        <taxon>Alcaligenaceae</taxon>
        <taxon>Pollutimonas</taxon>
    </lineage>
</organism>
<evidence type="ECO:0000313" key="7">
    <source>
        <dbReference type="Proteomes" id="UP000234190"/>
    </source>
</evidence>
<gene>
    <name evidence="6" type="ORF">CR159_10845</name>
</gene>
<dbReference type="PANTHER" id="PTHR43003">
    <property type="entry name" value="DNA-3-METHYLADENINE GLYCOSYLASE"/>
    <property type="match status" value="1"/>
</dbReference>
<evidence type="ECO:0000259" key="5">
    <source>
        <dbReference type="SMART" id="SM00478"/>
    </source>
</evidence>
<dbReference type="InterPro" id="IPR003265">
    <property type="entry name" value="HhH-GPD_domain"/>
</dbReference>
<dbReference type="SMART" id="SM00478">
    <property type="entry name" value="ENDO3c"/>
    <property type="match status" value="1"/>
</dbReference>
<proteinExistence type="predicted"/>
<dbReference type="SUPFAM" id="SSF48150">
    <property type="entry name" value="DNA-glycosylase"/>
    <property type="match status" value="1"/>
</dbReference>
<dbReference type="EMBL" id="PDNW01000008">
    <property type="protein sequence ID" value="PLC49783.1"/>
    <property type="molecule type" value="Genomic_DNA"/>
</dbReference>
<reference evidence="6 7" key="1">
    <citation type="submission" date="2017-10" db="EMBL/GenBank/DDBJ databases">
        <title>Two draft genome sequences of Pusillimonas sp. strains isolated from a nitrate- and radionuclide-contaminated groundwater in Russia.</title>
        <authorList>
            <person name="Grouzdev D.S."/>
            <person name="Tourova T.P."/>
            <person name="Goeva M.A."/>
            <person name="Babich T.L."/>
            <person name="Sokolova D.S."/>
            <person name="Abdullin R."/>
            <person name="Poltaraus A.B."/>
            <person name="Toshchakov S.V."/>
            <person name="Nazina T.N."/>
        </authorList>
    </citation>
    <scope>NUCLEOTIDE SEQUENCE [LARGE SCALE GENOMIC DNA]</scope>
    <source>
        <strain evidence="6 7">JR1/69-3-13</strain>
    </source>
</reference>
<evidence type="ECO:0000256" key="2">
    <source>
        <dbReference type="ARBA" id="ARBA00012000"/>
    </source>
</evidence>
<evidence type="ECO:0000313" key="6">
    <source>
        <dbReference type="EMBL" id="PLC49783.1"/>
    </source>
</evidence>
<dbReference type="RefSeq" id="WP_102074095.1">
    <property type="nucleotide sequence ID" value="NZ_PDNW01000008.1"/>
</dbReference>
<evidence type="ECO:0000256" key="4">
    <source>
        <dbReference type="ARBA" id="ARBA00023204"/>
    </source>
</evidence>
<dbReference type="Pfam" id="PF00730">
    <property type="entry name" value="HhH-GPD"/>
    <property type="match status" value="1"/>
</dbReference>
<dbReference type="Proteomes" id="UP000234190">
    <property type="component" value="Unassembled WGS sequence"/>
</dbReference>
<dbReference type="GO" id="GO:0008725">
    <property type="term" value="F:DNA-3-methyladenine glycosylase activity"/>
    <property type="evidence" value="ECO:0007669"/>
    <property type="project" value="TreeGrafter"/>
</dbReference>
<dbReference type="GO" id="GO:0043916">
    <property type="term" value="F:DNA-7-methylguanine glycosylase activity"/>
    <property type="evidence" value="ECO:0007669"/>
    <property type="project" value="TreeGrafter"/>
</dbReference>
<dbReference type="CDD" id="cd00056">
    <property type="entry name" value="ENDO3c"/>
    <property type="match status" value="1"/>
</dbReference>
<evidence type="ECO:0000256" key="3">
    <source>
        <dbReference type="ARBA" id="ARBA00022763"/>
    </source>
</evidence>
<keyword evidence="4" id="KW-0234">DNA repair</keyword>
<dbReference type="InterPro" id="IPR011257">
    <property type="entry name" value="DNA_glycosylase"/>
</dbReference>
<dbReference type="GO" id="GO:0032993">
    <property type="term" value="C:protein-DNA complex"/>
    <property type="evidence" value="ECO:0007669"/>
    <property type="project" value="TreeGrafter"/>
</dbReference>
<accession>A0A2N4U458</accession>
<dbReference type="OrthoDB" id="9811249at2"/>
<comment type="catalytic activity">
    <reaction evidence="1">
        <text>Hydrolysis of alkylated DNA, releasing 3-methyladenine, 3-methylguanine, 7-methylguanine and 7-methyladenine.</text>
        <dbReference type="EC" id="3.2.2.21"/>
    </reaction>
</comment>
<keyword evidence="7" id="KW-1185">Reference proteome</keyword>
<dbReference type="Gene3D" id="1.10.1670.40">
    <property type="match status" value="1"/>
</dbReference>
<feature type="domain" description="HhH-GPD" evidence="5">
    <location>
        <begin position="57"/>
        <end position="208"/>
    </location>
</feature>
<dbReference type="GO" id="GO:0006285">
    <property type="term" value="P:base-excision repair, AP site formation"/>
    <property type="evidence" value="ECO:0007669"/>
    <property type="project" value="TreeGrafter"/>
</dbReference>
<dbReference type="GO" id="GO:0005737">
    <property type="term" value="C:cytoplasm"/>
    <property type="evidence" value="ECO:0007669"/>
    <property type="project" value="TreeGrafter"/>
</dbReference>
<keyword evidence="6" id="KW-0326">Glycosidase</keyword>
<name>A0A2N4U458_9BURK</name>
<protein>
    <recommendedName>
        <fullName evidence="2">DNA-3-methyladenine glycosylase II</fullName>
        <ecNumber evidence="2">3.2.2.21</ecNumber>
    </recommendedName>
</protein>
<evidence type="ECO:0000256" key="1">
    <source>
        <dbReference type="ARBA" id="ARBA00000086"/>
    </source>
</evidence>
<keyword evidence="3" id="KW-0227">DNA damage</keyword>
<dbReference type="GO" id="GO:0032131">
    <property type="term" value="F:alkylated DNA binding"/>
    <property type="evidence" value="ECO:0007669"/>
    <property type="project" value="TreeGrafter"/>
</dbReference>
<dbReference type="GO" id="GO:0006307">
    <property type="term" value="P:DNA alkylation repair"/>
    <property type="evidence" value="ECO:0007669"/>
    <property type="project" value="TreeGrafter"/>
</dbReference>